<keyword evidence="1" id="KW-0813">Transport</keyword>
<evidence type="ECO:0000313" key="8">
    <source>
        <dbReference type="Proteomes" id="UP000015101"/>
    </source>
</evidence>
<feature type="domain" description="START" evidence="5">
    <location>
        <begin position="1"/>
        <end position="162"/>
    </location>
</feature>
<dbReference type="GeneID" id="20214403"/>
<dbReference type="SUPFAM" id="SSF55961">
    <property type="entry name" value="Bet v1-like"/>
    <property type="match status" value="1"/>
</dbReference>
<evidence type="ECO:0000256" key="2">
    <source>
        <dbReference type="ARBA" id="ARBA00023055"/>
    </source>
</evidence>
<dbReference type="Proteomes" id="UP000015101">
    <property type="component" value="Unassembled WGS sequence"/>
</dbReference>
<proteinExistence type="predicted"/>
<gene>
    <name evidence="7" type="primary">20214403</name>
    <name evidence="6" type="ORF">HELRODRAFT_69957</name>
</gene>
<accession>T1G005</accession>
<dbReference type="InterPro" id="IPR023393">
    <property type="entry name" value="START-like_dom_sf"/>
</dbReference>
<dbReference type="CTD" id="20214403"/>
<dbReference type="Gene3D" id="3.30.530.20">
    <property type="match status" value="1"/>
</dbReference>
<dbReference type="InterPro" id="IPR002913">
    <property type="entry name" value="START_lipid-bd_dom"/>
</dbReference>
<dbReference type="RefSeq" id="XP_009030074.1">
    <property type="nucleotide sequence ID" value="XM_009031826.1"/>
</dbReference>
<evidence type="ECO:0000256" key="4">
    <source>
        <dbReference type="ARBA" id="ARBA00024750"/>
    </source>
</evidence>
<evidence type="ECO:0000313" key="7">
    <source>
        <dbReference type="EnsemblMetazoa" id="HelroP69957"/>
    </source>
</evidence>
<sequence length="165" mass="18508">YKVEGNFNASPDLVFKYVDPVPSGPRSRWDHAIKELQEVERFNPDLAVIRTITKNAFGGLISPRDFTDLVVNVKNDKYLSTNAQGVQHPSCPACSDFVRGTNHPCAIICYRVPGEPQKTRVVSYIQTDLSGMLPKTLVENALPSNQVDFFVTLKKTLQDDGHWMN</sequence>
<reference evidence="6 8" key="2">
    <citation type="journal article" date="2013" name="Nature">
        <title>Insights into bilaterian evolution from three spiralian genomes.</title>
        <authorList>
            <person name="Simakov O."/>
            <person name="Marletaz F."/>
            <person name="Cho S.J."/>
            <person name="Edsinger-Gonzales E."/>
            <person name="Havlak P."/>
            <person name="Hellsten U."/>
            <person name="Kuo D.H."/>
            <person name="Larsson T."/>
            <person name="Lv J."/>
            <person name="Arendt D."/>
            <person name="Savage R."/>
            <person name="Osoegawa K."/>
            <person name="de Jong P."/>
            <person name="Grimwood J."/>
            <person name="Chapman J.A."/>
            <person name="Shapiro H."/>
            <person name="Aerts A."/>
            <person name="Otillar R.P."/>
            <person name="Terry A.Y."/>
            <person name="Boore J.L."/>
            <person name="Grigoriev I.V."/>
            <person name="Lindberg D.R."/>
            <person name="Seaver E.C."/>
            <person name="Weisblat D.A."/>
            <person name="Putnam N.H."/>
            <person name="Rokhsar D.S."/>
        </authorList>
    </citation>
    <scope>NUCLEOTIDE SEQUENCE</scope>
</reference>
<keyword evidence="3" id="KW-0446">Lipid-binding</keyword>
<dbReference type="HOGENOM" id="CLU_093200_2_0_1"/>
<dbReference type="InterPro" id="IPR043556">
    <property type="entry name" value="StARD5/6"/>
</dbReference>
<dbReference type="AlphaFoldDB" id="T1G005"/>
<evidence type="ECO:0000256" key="1">
    <source>
        <dbReference type="ARBA" id="ARBA00022448"/>
    </source>
</evidence>
<dbReference type="InterPro" id="IPR000799">
    <property type="entry name" value="StAR-like"/>
</dbReference>
<keyword evidence="8" id="KW-1185">Reference proteome</keyword>
<reference evidence="7" key="3">
    <citation type="submission" date="2015-06" db="UniProtKB">
        <authorList>
            <consortium name="EnsemblMetazoa"/>
        </authorList>
    </citation>
    <scope>IDENTIFICATION</scope>
</reference>
<dbReference type="eggNOG" id="KOG3845">
    <property type="taxonomic scope" value="Eukaryota"/>
</dbReference>
<dbReference type="PROSITE" id="PS50848">
    <property type="entry name" value="START"/>
    <property type="match status" value="1"/>
</dbReference>
<dbReference type="PANTHER" id="PTHR46374:SF1">
    <property type="entry name" value="START DOMAIN-CONTAINING PROTEIN"/>
    <property type="match status" value="1"/>
</dbReference>
<dbReference type="OrthoDB" id="196858at2759"/>
<dbReference type="STRING" id="6412.T1G005"/>
<dbReference type="EnsemblMetazoa" id="HelroT69957">
    <property type="protein sequence ID" value="HelroP69957"/>
    <property type="gene ID" value="HelroG69957"/>
</dbReference>
<dbReference type="KEGG" id="hro:HELRODRAFT_69957"/>
<organism evidence="7 8">
    <name type="scientific">Helobdella robusta</name>
    <name type="common">Californian leech</name>
    <dbReference type="NCBI Taxonomy" id="6412"/>
    <lineage>
        <taxon>Eukaryota</taxon>
        <taxon>Metazoa</taxon>
        <taxon>Spiralia</taxon>
        <taxon>Lophotrochozoa</taxon>
        <taxon>Annelida</taxon>
        <taxon>Clitellata</taxon>
        <taxon>Hirudinea</taxon>
        <taxon>Rhynchobdellida</taxon>
        <taxon>Glossiphoniidae</taxon>
        <taxon>Helobdella</taxon>
    </lineage>
</organism>
<dbReference type="GO" id="GO:0006869">
    <property type="term" value="P:lipid transport"/>
    <property type="evidence" value="ECO:0007669"/>
    <property type="project" value="UniProtKB-KW"/>
</dbReference>
<evidence type="ECO:0000256" key="3">
    <source>
        <dbReference type="ARBA" id="ARBA00023121"/>
    </source>
</evidence>
<keyword evidence="2" id="KW-0445">Lipid transport</keyword>
<reference evidence="8" key="1">
    <citation type="submission" date="2012-12" db="EMBL/GenBank/DDBJ databases">
        <authorList>
            <person name="Hellsten U."/>
            <person name="Grimwood J."/>
            <person name="Chapman J.A."/>
            <person name="Shapiro H."/>
            <person name="Aerts A."/>
            <person name="Otillar R.P."/>
            <person name="Terry A.Y."/>
            <person name="Boore J.L."/>
            <person name="Simakov O."/>
            <person name="Marletaz F."/>
            <person name="Cho S.-J."/>
            <person name="Edsinger-Gonzales E."/>
            <person name="Havlak P."/>
            <person name="Kuo D.-H."/>
            <person name="Larsson T."/>
            <person name="Lv J."/>
            <person name="Arendt D."/>
            <person name="Savage R."/>
            <person name="Osoegawa K."/>
            <person name="de Jong P."/>
            <person name="Lindberg D.R."/>
            <person name="Seaver E.C."/>
            <person name="Weisblat D.A."/>
            <person name="Putnam N.H."/>
            <person name="Grigoriev I.V."/>
            <person name="Rokhsar D.S."/>
        </authorList>
    </citation>
    <scope>NUCLEOTIDE SEQUENCE</scope>
</reference>
<dbReference type="PRINTS" id="PR00978">
    <property type="entry name" value="STARPROTEIN"/>
</dbReference>
<dbReference type="EMBL" id="AMQM01002154">
    <property type="status" value="NOT_ANNOTATED_CDS"/>
    <property type="molecule type" value="Genomic_DNA"/>
</dbReference>
<dbReference type="GO" id="GO:0008289">
    <property type="term" value="F:lipid binding"/>
    <property type="evidence" value="ECO:0007669"/>
    <property type="project" value="UniProtKB-KW"/>
</dbReference>
<evidence type="ECO:0000259" key="5">
    <source>
        <dbReference type="PROSITE" id="PS50848"/>
    </source>
</evidence>
<dbReference type="PANTHER" id="PTHR46374">
    <property type="entry name" value="PROTEIN CBG07384"/>
    <property type="match status" value="1"/>
</dbReference>
<evidence type="ECO:0000313" key="6">
    <source>
        <dbReference type="EMBL" id="ESN91670.1"/>
    </source>
</evidence>
<comment type="function">
    <text evidence="4">May be involved in the intracellular transport of sterols or other lipids. May bind cholesterol or other sterols.</text>
</comment>
<dbReference type="Pfam" id="PF01852">
    <property type="entry name" value="START"/>
    <property type="match status" value="1"/>
</dbReference>
<protein>
    <recommendedName>
        <fullName evidence="5">START domain-containing protein</fullName>
    </recommendedName>
</protein>
<dbReference type="EMBL" id="KB097700">
    <property type="protein sequence ID" value="ESN91670.1"/>
    <property type="molecule type" value="Genomic_DNA"/>
</dbReference>
<dbReference type="InParanoid" id="T1G005"/>
<name>T1G005_HELRO</name>
<dbReference type="OMA" id="KFVRGWN"/>